<organism evidence="7 8">
    <name type="scientific">Chelonobacter oris</name>
    <dbReference type="NCBI Taxonomy" id="505317"/>
    <lineage>
        <taxon>Bacteria</taxon>
        <taxon>Pseudomonadati</taxon>
        <taxon>Pseudomonadota</taxon>
        <taxon>Gammaproteobacteria</taxon>
        <taxon>Pasteurellales</taxon>
        <taxon>Pasteurellaceae</taxon>
        <taxon>Chelonobacter</taxon>
    </lineage>
</organism>
<dbReference type="PANTHER" id="PTHR22911:SF6">
    <property type="entry name" value="SOLUTE CARRIER FAMILY 35 MEMBER G1"/>
    <property type="match status" value="1"/>
</dbReference>
<feature type="transmembrane region" description="Helical" evidence="5">
    <location>
        <begin position="127"/>
        <end position="145"/>
    </location>
</feature>
<protein>
    <submittedName>
        <fullName evidence="7">Membrane protein</fullName>
    </submittedName>
</protein>
<feature type="transmembrane region" description="Helical" evidence="5">
    <location>
        <begin position="41"/>
        <end position="57"/>
    </location>
</feature>
<feature type="transmembrane region" description="Helical" evidence="5">
    <location>
        <begin position="181"/>
        <end position="199"/>
    </location>
</feature>
<evidence type="ECO:0000313" key="8">
    <source>
        <dbReference type="Proteomes" id="UP000030380"/>
    </source>
</evidence>
<name>A0A0A3ATS5_9PAST</name>
<evidence type="ECO:0000256" key="3">
    <source>
        <dbReference type="ARBA" id="ARBA00022989"/>
    </source>
</evidence>
<dbReference type="Pfam" id="PF00892">
    <property type="entry name" value="EamA"/>
    <property type="match status" value="2"/>
</dbReference>
<dbReference type="STRING" id="505317.OA57_02625"/>
<feature type="domain" description="EamA" evidence="6">
    <location>
        <begin position="152"/>
        <end position="282"/>
    </location>
</feature>
<keyword evidence="8" id="KW-1185">Reference proteome</keyword>
<dbReference type="GO" id="GO:0016020">
    <property type="term" value="C:membrane"/>
    <property type="evidence" value="ECO:0007669"/>
    <property type="project" value="UniProtKB-SubCell"/>
</dbReference>
<dbReference type="SUPFAM" id="SSF103481">
    <property type="entry name" value="Multidrug resistance efflux transporter EmrE"/>
    <property type="match status" value="2"/>
</dbReference>
<reference evidence="7 8" key="1">
    <citation type="submission" date="2014-11" db="EMBL/GenBank/DDBJ databases">
        <title>Draft genome sequence of Chelonobacter oris 1662T, associated with respiratory disease in Hermann's Tortoises.</title>
        <authorList>
            <person name="Kudirkiene E."/>
            <person name="Hansen M.J."/>
            <person name="Bojesen A.M."/>
        </authorList>
    </citation>
    <scope>NUCLEOTIDE SEQUENCE [LARGE SCALE GENOMIC DNA]</scope>
    <source>
        <strain evidence="7 8">1662</strain>
    </source>
</reference>
<feature type="transmembrane region" description="Helical" evidence="5">
    <location>
        <begin position="96"/>
        <end position="118"/>
    </location>
</feature>
<dbReference type="PANTHER" id="PTHR22911">
    <property type="entry name" value="ACYL-MALONYL CONDENSING ENZYME-RELATED"/>
    <property type="match status" value="1"/>
</dbReference>
<keyword evidence="4 5" id="KW-0472">Membrane</keyword>
<dbReference type="EMBL" id="JSUM01000003">
    <property type="protein sequence ID" value="KGQ71142.1"/>
    <property type="molecule type" value="Genomic_DNA"/>
</dbReference>
<dbReference type="RefSeq" id="WP_034613057.1">
    <property type="nucleotide sequence ID" value="NZ_JSUM01000003.1"/>
</dbReference>
<proteinExistence type="predicted"/>
<keyword evidence="3 5" id="KW-1133">Transmembrane helix</keyword>
<feature type="domain" description="EamA" evidence="6">
    <location>
        <begin position="7"/>
        <end position="141"/>
    </location>
</feature>
<dbReference type="AlphaFoldDB" id="A0A0A3ATS5"/>
<comment type="subcellular location">
    <subcellularLocation>
        <location evidence="1">Membrane</location>
        <topology evidence="1">Multi-pass membrane protein</topology>
    </subcellularLocation>
</comment>
<feature type="transmembrane region" description="Helical" evidence="5">
    <location>
        <begin position="267"/>
        <end position="283"/>
    </location>
</feature>
<dbReference type="OrthoDB" id="6115788at2"/>
<evidence type="ECO:0000256" key="4">
    <source>
        <dbReference type="ARBA" id="ARBA00023136"/>
    </source>
</evidence>
<evidence type="ECO:0000256" key="1">
    <source>
        <dbReference type="ARBA" id="ARBA00004141"/>
    </source>
</evidence>
<gene>
    <name evidence="7" type="ORF">OA57_02625</name>
</gene>
<evidence type="ECO:0000256" key="5">
    <source>
        <dbReference type="SAM" id="Phobius"/>
    </source>
</evidence>
<dbReference type="Proteomes" id="UP000030380">
    <property type="component" value="Unassembled WGS sequence"/>
</dbReference>
<feature type="transmembrane region" description="Helical" evidence="5">
    <location>
        <begin position="9"/>
        <end position="29"/>
    </location>
</feature>
<keyword evidence="2 5" id="KW-0812">Transmembrane</keyword>
<comment type="caution">
    <text evidence="7">The sequence shown here is derived from an EMBL/GenBank/DDBJ whole genome shotgun (WGS) entry which is preliminary data.</text>
</comment>
<evidence type="ECO:0000256" key="2">
    <source>
        <dbReference type="ARBA" id="ARBA00022692"/>
    </source>
</evidence>
<sequence>MLHHPVKGALAMILAGIVFAVINTLTQLLGTQTPIDSASVALYQYLFALLFLAPSLFRAGKNVLKTRRLIWHIVRVGISVVGIQCWISALMYPIPIWQGIALIMTSPLFATLGAALFLKENVSSSRIAATLLGFVGAMIILKPWAEDFNPVALLPLAAALCWAIYSLMVKKLSAEDSPTTIVVYLFILITPFNLLGVLQSGQLALPDITQLGYLILLGFLTAAAQLAIAKAYRLADAAYLQPFDFLKLPLNVLAGWVIFQAQPPGRLWLGALLIILAIVYITYHESDHGSKKAARI</sequence>
<dbReference type="InterPro" id="IPR000620">
    <property type="entry name" value="EamA_dom"/>
</dbReference>
<feature type="transmembrane region" description="Helical" evidence="5">
    <location>
        <begin position="211"/>
        <end position="232"/>
    </location>
</feature>
<evidence type="ECO:0000313" key="7">
    <source>
        <dbReference type="EMBL" id="KGQ71142.1"/>
    </source>
</evidence>
<accession>A0A0A3ATS5</accession>
<evidence type="ECO:0000259" key="6">
    <source>
        <dbReference type="Pfam" id="PF00892"/>
    </source>
</evidence>
<feature type="transmembrane region" description="Helical" evidence="5">
    <location>
        <begin position="69"/>
        <end position="90"/>
    </location>
</feature>
<dbReference type="InterPro" id="IPR037185">
    <property type="entry name" value="EmrE-like"/>
</dbReference>
<feature type="transmembrane region" description="Helical" evidence="5">
    <location>
        <begin position="151"/>
        <end position="169"/>
    </location>
</feature>